<comment type="subcellular location">
    <subcellularLocation>
        <location evidence="2">Cytoplasm</location>
    </subcellularLocation>
    <subcellularLocation>
        <location evidence="1">Nucleus</location>
    </subcellularLocation>
</comment>
<dbReference type="GO" id="GO:0005634">
    <property type="term" value="C:nucleus"/>
    <property type="evidence" value="ECO:0007669"/>
    <property type="project" value="UniProtKB-SubCell"/>
</dbReference>
<dbReference type="Proteomes" id="UP000267096">
    <property type="component" value="Unassembled WGS sequence"/>
</dbReference>
<feature type="compositionally biased region" description="Low complexity" evidence="5">
    <location>
        <begin position="407"/>
        <end position="420"/>
    </location>
</feature>
<dbReference type="PANTHER" id="PTHR10170">
    <property type="entry name" value="HUNTINGTON DISEASE PROTEIN"/>
    <property type="match status" value="1"/>
</dbReference>
<dbReference type="WBParaSite" id="ASIM_0001311201-mRNA-1">
    <property type="protein sequence ID" value="ASIM_0001311201-mRNA-1"/>
    <property type="gene ID" value="ASIM_0001311201"/>
</dbReference>
<dbReference type="Pfam" id="PF12372">
    <property type="entry name" value="Htt_N-HEAT"/>
    <property type="match status" value="1"/>
</dbReference>
<reference evidence="8" key="1">
    <citation type="submission" date="2017-02" db="UniProtKB">
        <authorList>
            <consortium name="WormBaseParasite"/>
        </authorList>
    </citation>
    <scope>IDENTIFICATION</scope>
</reference>
<dbReference type="OrthoDB" id="44867at2759"/>
<dbReference type="SUPFAM" id="SSF48371">
    <property type="entry name" value="ARM repeat"/>
    <property type="match status" value="1"/>
</dbReference>
<keyword evidence="3" id="KW-0963">Cytoplasm</keyword>
<proteinExistence type="predicted"/>
<name>A0A0M3JXM5_ANISI</name>
<accession>A0A0M3JXM5</accession>
<protein>
    <submittedName>
        <fullName evidence="8">Huntingtin (inferred by orthology to a human protein)</fullName>
    </submittedName>
</protein>
<dbReference type="PANTHER" id="PTHR10170:SF10">
    <property type="entry name" value="HUNTINGTIN"/>
    <property type="match status" value="1"/>
</dbReference>
<dbReference type="Pfam" id="PF20926">
    <property type="entry name" value="Htt_N-HEAT_1"/>
    <property type="match status" value="1"/>
</dbReference>
<evidence type="ECO:0000256" key="5">
    <source>
        <dbReference type="SAM" id="MobiDB-lite"/>
    </source>
</evidence>
<evidence type="ECO:0000256" key="3">
    <source>
        <dbReference type="ARBA" id="ARBA00022490"/>
    </source>
</evidence>
<keyword evidence="7" id="KW-1185">Reference proteome</keyword>
<dbReference type="InterPro" id="IPR048411">
    <property type="entry name" value="Htt_N_HEAT_rpt-1"/>
</dbReference>
<dbReference type="Pfam" id="PF20927">
    <property type="entry name" value="Htt_C-HEAT"/>
    <property type="match status" value="3"/>
</dbReference>
<evidence type="ECO:0000256" key="4">
    <source>
        <dbReference type="ARBA" id="ARBA00023242"/>
    </source>
</evidence>
<dbReference type="InterPro" id="IPR024613">
    <property type="entry name" value="Huntingtin_N_HEAT_rpt-2"/>
</dbReference>
<dbReference type="InterPro" id="IPR016024">
    <property type="entry name" value="ARM-type_fold"/>
</dbReference>
<evidence type="ECO:0000313" key="7">
    <source>
        <dbReference type="Proteomes" id="UP000267096"/>
    </source>
</evidence>
<evidence type="ECO:0000256" key="2">
    <source>
        <dbReference type="ARBA" id="ARBA00004496"/>
    </source>
</evidence>
<evidence type="ECO:0000313" key="8">
    <source>
        <dbReference type="WBParaSite" id="ASIM_0001311201-mRNA-1"/>
    </source>
</evidence>
<feature type="region of interest" description="Disordered" evidence="5">
    <location>
        <begin position="396"/>
        <end position="424"/>
    </location>
</feature>
<gene>
    <name evidence="6" type="ORF">ASIM_LOCUS12578</name>
</gene>
<dbReference type="EMBL" id="UYRR01031213">
    <property type="protein sequence ID" value="VDK47693.1"/>
    <property type="molecule type" value="Genomic_DNA"/>
</dbReference>
<evidence type="ECO:0000256" key="1">
    <source>
        <dbReference type="ARBA" id="ARBA00004123"/>
    </source>
</evidence>
<keyword evidence="4" id="KW-0539">Nucleus</keyword>
<dbReference type="InterPro" id="IPR028426">
    <property type="entry name" value="Huntingtin_fam"/>
</dbReference>
<reference evidence="6 7" key="2">
    <citation type="submission" date="2018-11" db="EMBL/GenBank/DDBJ databases">
        <authorList>
            <consortium name="Pathogen Informatics"/>
        </authorList>
    </citation>
    <scope>NUCLEOTIDE SEQUENCE [LARGE SCALE GENOMIC DNA]</scope>
</reference>
<sequence length="2304" mass="260412">MQRTRAFKRSRWSLGAPGPILHHMGPRAVSLSSAFLEIDLTTSVGSRTSRFGHLISQSNISRAVVLLMSEVKRNGAARSLAVAISRMAEVMKYVKATHNGAIGVHLLIALIPILRRPEETVQAAIEKYVPSILTIIGHELPSKCDTSAVALYEVALENLELSGTSNRVASVIIWQLAMYMDTIRFKVVERLPRYFQESDEPGFNINILVGTLTTLRLVWPVVMEYKNDLKKWMQVVMRNVLRCVYSKRNEVIVASLECLEKMLKRLDEYGDLIAEFYPQSVTLPSTSGAATSTFLEQDLIQTQLLTNVSEGNSLSVELNSIRDVSPFESSLDTTLTAADNDIDRASATWTDPDVPLNIYVDSTDGEVSVSSSCHEDEIIDPLRHLDIFDDEPVESMSERRADSGLRSPQSMSSNDSSSNSIAPTLPTDISSEPFAVYTSVLIAKRFLLSGKCLKMRSDCEVRVSHKILAMNCLAYLAAHLTDFFEIPLSEDGGVGVQRLKDIELFIGHEDDQLKAATITTIIAAFNKHSSAEPSSFFKKCVLECVHMRRAQCIRALFSALKSSIHIISVVEFLASIEWRKAESSWKQLPGHLIDIYLCLLSDHDHRVRKIAAENLPLLVKNANFNKYPDIFVTQLPSNFLCDTFPRRPLIIGLGIQYNFGTEQMDFNLAENLSVILHKVFELLLSSNDENCQTGLIAGLMSLSRKYSPSCYQQAWLSGANNELARIGSIQSLLDKALTSCASVQTIANIAEICSSLFAAFTDQGTMQCAKAVDVDIPHTSLPKLPPAHIINQLLTLSLRILNLYYTVVMDRRTERLTQLYGSGSSSSISSGGVSQWSSSPLSLSAMTNRILNRYTSASSPLRKQLSTAASNLIQTSFLLSTNLKYCYDSMRGAYVNYLLVLYCHIVVEFAPVETIRLVTQIIKTLFGRNAANLSITMLRRMLLVEVNYEPPHDILEAYLLKSANLFTEFVVNSGKNEYFKAHLLRNVGWLRKDTTWKAHCSEVSLVAQHIEHFEEFVSMTMRFYQASNSCDVQIAILNLLCELVRNGINFTLIDPETRLLNLITSQLNEMTKRVWCNEAMESDEGRLMRSIFEFLSVLSHIRSQGQTIIDANKVISFSEVLLSAAADSKPHLAAHALNCLQVVLTDYIGVRCRFEIGLVKILTDAANLWKQKPTELVQLWTLLLYGASTLADEQTVSIALRSCHSIVFRPIDRFYGMLLTLLQRTEWSARQRTICVAPLIFIWLCVLDEDQIFSRLEQLGYKPADEIARLLIDLLWAFVRELNESESEWKRDETESILTWYLHILSYALRSGSGMKTCSLLGKYSKDVTDMTAAVVTLQNNYPKACAHLIGFLSALVIDPDEVFSFDHECDMKKFLTAVRRTSVLEEGNGNIVEVLSTVERCSLAQYERIVQHLDSSNYLKSAMMYECENVLKILVERACFFESFKSNRFDILSCCLDELQSIKVAALNCGEMYSEYSMMQLQRADSLLSVFIRLCFDIKLNSPLQLSTLSKIANQRSAKISQKLADWASDGKIFNHWMKRYVHYLGVEAMHCNEVDECCIDGMTFAITQPSFINEIESQLNSKEIIQKQLSLVMALNRLIDLLLMSEESRGEHNRRETKICEPLEKLISEISIHNRTGQKNFDLAFFSDATQKAFDAVLKLQEVFRNGLLSGHKLSKALEKLAKGVTRLPFLNDISCIPRLALSKSITIPTVNIHYLANVDVLKQFTWRISWAGWNRRVNFDNFSMSLFGVLGSTPTGSELNNPAVNVTERVMASSAAVEGLTNLLLQSLLYPERGNPVNSRFIMKHRDLSSSQFLSSAYGKRMCMLKALLLGVYSNAERVYGSNLEFLEELHDLNEYRMGHLSVHSIWNMTGVLDQERNLYMDISSYANAVIDFSQSQQVNYQPPQQSLPSSTSNYLLESGHDSSTESCLRTLFDTYSHWFRVGIDALPLSLLCGTVKSMTLLSDLFTDLDQFKFLFGHMKTLFNARSYYENFDIGSVILSLLKCVAVLGIEEVSMSKADAQKMLFSWVECGLTLNMCEMRVRTLQGLLFVLQSINHDDLKPVLVFLHSFIINELQLSNHKLYHNTPNNTSNNFKREQSNEYEILLWTVGFFFCANALFSTEAFKVTFVDVSGKMLTNYFQMPSKFIYSLRIFIVCLYHGMQQGAFSRQAVEQYDPRLYLMEQHKTLFKIVAEGDEKDAKRLTRLLPYLLIDTLNQSEIINSVLKELIHLYPNGRHPRPFAIFSIIHQWFSVLHRRETDAVVIDWTLNSIKSFKYVTDPELFRFYASAFLCSSSPNPDVSNV</sequence>
<dbReference type="InterPro" id="IPR048413">
    <property type="entry name" value="Htt_C-HEAT_rpt"/>
</dbReference>
<organism evidence="8">
    <name type="scientific">Anisakis simplex</name>
    <name type="common">Herring worm</name>
    <dbReference type="NCBI Taxonomy" id="6269"/>
    <lineage>
        <taxon>Eukaryota</taxon>
        <taxon>Metazoa</taxon>
        <taxon>Ecdysozoa</taxon>
        <taxon>Nematoda</taxon>
        <taxon>Chromadorea</taxon>
        <taxon>Rhabditida</taxon>
        <taxon>Spirurina</taxon>
        <taxon>Ascaridomorpha</taxon>
        <taxon>Ascaridoidea</taxon>
        <taxon>Anisakidae</taxon>
        <taxon>Anisakis</taxon>
        <taxon>Anisakis simplex complex</taxon>
    </lineage>
</organism>
<dbReference type="GO" id="GO:0005737">
    <property type="term" value="C:cytoplasm"/>
    <property type="evidence" value="ECO:0007669"/>
    <property type="project" value="UniProtKB-SubCell"/>
</dbReference>
<evidence type="ECO:0000313" key="6">
    <source>
        <dbReference type="EMBL" id="VDK47693.1"/>
    </source>
</evidence>